<comment type="caution">
    <text evidence="2">The sequence shown here is derived from an EMBL/GenBank/DDBJ whole genome shotgun (WGS) entry which is preliminary data.</text>
</comment>
<dbReference type="AlphaFoldDB" id="A0A106BZA4"/>
<evidence type="ECO:0000256" key="1">
    <source>
        <dbReference type="SAM" id="Phobius"/>
    </source>
</evidence>
<evidence type="ECO:0000313" key="3">
    <source>
        <dbReference type="Proteomes" id="UP000055702"/>
    </source>
</evidence>
<organism evidence="2">
    <name type="scientific">Shewanella frigidimarina</name>
    <dbReference type="NCBI Taxonomy" id="56812"/>
    <lineage>
        <taxon>Bacteria</taxon>
        <taxon>Pseudomonadati</taxon>
        <taxon>Pseudomonadota</taxon>
        <taxon>Gammaproteobacteria</taxon>
        <taxon>Alteromonadales</taxon>
        <taxon>Shewanellaceae</taxon>
        <taxon>Shewanella</taxon>
    </lineage>
</organism>
<proteinExistence type="predicted"/>
<reference evidence="2 3" key="1">
    <citation type="submission" date="2016-01" db="EMBL/GenBank/DDBJ databases">
        <title>Draft genome of the antarctic isolate Shewanella frigidimarina Ag06-30.</title>
        <authorList>
            <person name="Parmeciano Di Noto G."/>
            <person name="Vazquez S."/>
            <person name="Mac Cormack W."/>
            <person name="Iriarte A."/>
            <person name="Quiroga C."/>
        </authorList>
    </citation>
    <scope>NUCLEOTIDE SEQUENCE [LARGE SCALE GENOMIC DNA]</scope>
    <source>
        <strain evidence="2 3">Ag06-30</strain>
    </source>
</reference>
<sequence length="248" mass="28215">MQIGCCWFDSTQRLLVDQTTATQWHLNDHEYWILNQLVLHRGQVVPLSMLETVAISGDSPHQLSHTELLNIIGEIINYLSQRHINLIEYVPEQGVILYATATAKRTKILELPERLLSLGQYLFIIVILLGVLLFVYSKLNPPQFAQADVLRQVLTHDGRIVQLFVFGNNNQQDAILHADCLSSQLRLCHDIRWDSIHVDLSANQDYMSFTLTDASETTPLVNSVKVSIDNMSTPFITLQWLQKAHICG</sequence>
<name>A0A106BZA4_SHEFR</name>
<gene>
    <name evidence="2" type="ORF">AWJ07_18070</name>
</gene>
<keyword evidence="1" id="KW-0812">Transmembrane</keyword>
<accession>A0A106BZA4</accession>
<protein>
    <submittedName>
        <fullName evidence="2">Uncharacterized protein</fullName>
    </submittedName>
</protein>
<dbReference type="Proteomes" id="UP000055702">
    <property type="component" value="Unassembled WGS sequence"/>
</dbReference>
<feature type="transmembrane region" description="Helical" evidence="1">
    <location>
        <begin position="115"/>
        <end position="136"/>
    </location>
</feature>
<evidence type="ECO:0000313" key="2">
    <source>
        <dbReference type="EMBL" id="KVX01361.1"/>
    </source>
</evidence>
<dbReference type="RefSeq" id="WP_059746289.1">
    <property type="nucleotide sequence ID" value="NZ_LRDC01000025.1"/>
</dbReference>
<keyword evidence="1" id="KW-0472">Membrane</keyword>
<keyword evidence="1" id="KW-1133">Transmembrane helix</keyword>
<dbReference type="EMBL" id="LRDC01000025">
    <property type="protein sequence ID" value="KVX01361.1"/>
    <property type="molecule type" value="Genomic_DNA"/>
</dbReference>